<name>A0ACC3SJ67_9PEZI</name>
<evidence type="ECO:0000313" key="1">
    <source>
        <dbReference type="EMBL" id="KAK8213566.1"/>
    </source>
</evidence>
<keyword evidence="2" id="KW-1185">Reference proteome</keyword>
<comment type="caution">
    <text evidence="1">The sequence shown here is derived from an EMBL/GenBank/DDBJ whole genome shotgun (WGS) entry which is preliminary data.</text>
</comment>
<proteinExistence type="predicted"/>
<dbReference type="Proteomes" id="UP001320706">
    <property type="component" value="Unassembled WGS sequence"/>
</dbReference>
<reference evidence="1" key="1">
    <citation type="submission" date="2024-02" db="EMBL/GenBank/DDBJ databases">
        <title>Metagenome Assembled Genome of Zalaria obscura JY119.</title>
        <authorList>
            <person name="Vighnesh L."/>
            <person name="Jagadeeshwari U."/>
            <person name="Venkata Ramana C."/>
            <person name="Sasikala C."/>
        </authorList>
    </citation>
    <scope>NUCLEOTIDE SEQUENCE</scope>
    <source>
        <strain evidence="1">JY119</strain>
    </source>
</reference>
<organism evidence="1 2">
    <name type="scientific">Zalaria obscura</name>
    <dbReference type="NCBI Taxonomy" id="2024903"/>
    <lineage>
        <taxon>Eukaryota</taxon>
        <taxon>Fungi</taxon>
        <taxon>Dikarya</taxon>
        <taxon>Ascomycota</taxon>
        <taxon>Pezizomycotina</taxon>
        <taxon>Dothideomycetes</taxon>
        <taxon>Dothideomycetidae</taxon>
        <taxon>Dothideales</taxon>
        <taxon>Zalariaceae</taxon>
        <taxon>Zalaria</taxon>
    </lineage>
</organism>
<accession>A0ACC3SJ67</accession>
<evidence type="ECO:0000313" key="2">
    <source>
        <dbReference type="Proteomes" id="UP001320706"/>
    </source>
</evidence>
<dbReference type="EMBL" id="JAMKPW020000011">
    <property type="protein sequence ID" value="KAK8213566.1"/>
    <property type="molecule type" value="Genomic_DNA"/>
</dbReference>
<sequence>MRKKANKHTWDSDASSEGSNQLNQNRLSRVNNRSVSTPGRTMGRDHKRHVNNNNDRTGVQEFLDARVQVNNDIVAAAAKTGDLYLLNMLLAEMSPKARRGAEKPMLAVIGTSHFEMVKALTEIDQFNPVWKSKTTGLTWSPEAPRKVGRPRTTSISSPPKQRENKRRHSESMREKQESEDRLAEERAKAAAKEKAAREAEDQAIKQEAERKAADAAEAEERARKQAEIDAKAEAEKKAEEARKAEEEQARREEEARRREEERQAEEARLEREKREMGERRARSEEMVNALPSALRHVLGLSNSMESKDQQRKKKYIQQHFLPVQAVTQAALGHETEKSGSSEQLWMLNYQAAESDAQNNREPRVPVTLPTS</sequence>
<gene>
    <name evidence="1" type="ORF">M8818_002868</name>
</gene>
<protein>
    <submittedName>
        <fullName evidence="1">Uncharacterized protein</fullName>
    </submittedName>
</protein>